<dbReference type="InterPro" id="IPR032623">
    <property type="entry name" value="FecR_N"/>
</dbReference>
<feature type="domain" description="FecR N-terminal" evidence="3">
    <location>
        <begin position="14"/>
        <end position="54"/>
    </location>
</feature>
<keyword evidence="1" id="KW-1133">Transmembrane helix</keyword>
<comment type="caution">
    <text evidence="4">The sequence shown here is derived from an EMBL/GenBank/DDBJ whole genome shotgun (WGS) entry which is preliminary data.</text>
</comment>
<proteinExistence type="predicted"/>
<dbReference type="EMBL" id="QFYR01000002">
    <property type="protein sequence ID" value="RAK52625.1"/>
    <property type="molecule type" value="Genomic_DNA"/>
</dbReference>
<gene>
    <name evidence="4" type="ORF">DJ018_10500</name>
</gene>
<evidence type="ECO:0000313" key="4">
    <source>
        <dbReference type="EMBL" id="RAK52625.1"/>
    </source>
</evidence>
<dbReference type="AlphaFoldDB" id="A0A328ADG2"/>
<keyword evidence="1" id="KW-0472">Membrane</keyword>
<feature type="domain" description="FecR protein" evidence="2">
    <location>
        <begin position="122"/>
        <end position="213"/>
    </location>
</feature>
<dbReference type="GO" id="GO:0016989">
    <property type="term" value="F:sigma factor antagonist activity"/>
    <property type="evidence" value="ECO:0007669"/>
    <property type="project" value="TreeGrafter"/>
</dbReference>
<dbReference type="Gene3D" id="3.55.50.30">
    <property type="match status" value="1"/>
</dbReference>
<name>A0A328ADG2_9CAUL</name>
<organism evidence="4 5">
    <name type="scientific">Phenylobacterium deserti</name>
    <dbReference type="NCBI Taxonomy" id="1914756"/>
    <lineage>
        <taxon>Bacteria</taxon>
        <taxon>Pseudomonadati</taxon>
        <taxon>Pseudomonadota</taxon>
        <taxon>Alphaproteobacteria</taxon>
        <taxon>Caulobacterales</taxon>
        <taxon>Caulobacteraceae</taxon>
        <taxon>Phenylobacterium</taxon>
    </lineage>
</organism>
<feature type="transmembrane region" description="Helical" evidence="1">
    <location>
        <begin position="94"/>
        <end position="114"/>
    </location>
</feature>
<dbReference type="Gene3D" id="2.60.120.1440">
    <property type="match status" value="1"/>
</dbReference>
<dbReference type="PANTHER" id="PTHR30273">
    <property type="entry name" value="PERIPLASMIC SIGNAL SENSOR AND SIGMA FACTOR ACTIVATOR FECR-RELATED"/>
    <property type="match status" value="1"/>
</dbReference>
<evidence type="ECO:0000256" key="1">
    <source>
        <dbReference type="SAM" id="Phobius"/>
    </source>
</evidence>
<keyword evidence="1" id="KW-0812">Transmembrane</keyword>
<dbReference type="Pfam" id="PF16220">
    <property type="entry name" value="DUF4880"/>
    <property type="match status" value="1"/>
</dbReference>
<dbReference type="InterPro" id="IPR006860">
    <property type="entry name" value="FecR"/>
</dbReference>
<dbReference type="Proteomes" id="UP000249725">
    <property type="component" value="Unassembled WGS sequence"/>
</dbReference>
<evidence type="ECO:0000259" key="3">
    <source>
        <dbReference type="Pfam" id="PF16220"/>
    </source>
</evidence>
<sequence length="338" mass="35734">MTQDHRRAPARARDEAARWFARLSRVSVRTDDLKAFRAWRQAPENAAAYAEVEAAWTQAGALAADPELAAATAAAFQRRPAVAGRRPRARRPGALPIAGAVLALAVAAGGLLVLRSPQQPRFETRVGEQRVVTLPDGSRLRLNTDSEVQLAFTAGERRVRLRRGQAVFEAAKDPSRPFVVDAGLAEVRALGTRFDVWRAPGSVRIALLDGKVEVAPSATDPAARTAVLAPGQQLTATASGLSAPGPADPAVAGWTTGRLTFRNTPLSTAVAEVNRYSSGKLTLAAPNLAHRPVSGVFDAGDTDAFVSAVTSLYDLEAERAANGGRRLRPASAHPSTLP</sequence>
<accession>A0A328ADG2</accession>
<protein>
    <submittedName>
        <fullName evidence="4">Iron dicitrate transport regulator FecR</fullName>
    </submittedName>
</protein>
<reference evidence="5" key="1">
    <citation type="submission" date="2018-05" db="EMBL/GenBank/DDBJ databases">
        <authorList>
            <person name="Li X."/>
        </authorList>
    </citation>
    <scope>NUCLEOTIDE SEQUENCE [LARGE SCALE GENOMIC DNA]</scope>
    <source>
        <strain evidence="5">YIM 73061</strain>
    </source>
</reference>
<dbReference type="InterPro" id="IPR012373">
    <property type="entry name" value="Ferrdict_sens_TM"/>
</dbReference>
<keyword evidence="5" id="KW-1185">Reference proteome</keyword>
<dbReference type="RefSeq" id="WP_111514910.1">
    <property type="nucleotide sequence ID" value="NZ_QFYR01000002.1"/>
</dbReference>
<evidence type="ECO:0000259" key="2">
    <source>
        <dbReference type="Pfam" id="PF04773"/>
    </source>
</evidence>
<dbReference type="Pfam" id="PF04773">
    <property type="entry name" value="FecR"/>
    <property type="match status" value="1"/>
</dbReference>
<dbReference type="PIRSF" id="PIRSF018266">
    <property type="entry name" value="FecR"/>
    <property type="match status" value="1"/>
</dbReference>
<dbReference type="OrthoDB" id="9798846at2"/>
<dbReference type="PANTHER" id="PTHR30273:SF2">
    <property type="entry name" value="PROTEIN FECR"/>
    <property type="match status" value="1"/>
</dbReference>
<evidence type="ECO:0000313" key="5">
    <source>
        <dbReference type="Proteomes" id="UP000249725"/>
    </source>
</evidence>